<accession>A0A0W1AT15</accession>
<dbReference type="PANTHER" id="PTHR38011">
    <property type="entry name" value="DIHYDROFOLATE REDUCTASE FAMILY PROTEIN (AFU_ORTHOLOGUE AFUA_8G06820)"/>
    <property type="match status" value="1"/>
</dbReference>
<dbReference type="GO" id="GO:0008703">
    <property type="term" value="F:5-amino-6-(5-phosphoribosylamino)uracil reductase activity"/>
    <property type="evidence" value="ECO:0007669"/>
    <property type="project" value="InterPro"/>
</dbReference>
<feature type="domain" description="Bacterial bifunctional deaminase-reductase C-terminal" evidence="1">
    <location>
        <begin position="17"/>
        <end position="190"/>
    </location>
</feature>
<evidence type="ECO:0000259" key="1">
    <source>
        <dbReference type="Pfam" id="PF01872"/>
    </source>
</evidence>
<organism evidence="2 3">
    <name type="scientific">Paenibacillus etheri</name>
    <dbReference type="NCBI Taxonomy" id="1306852"/>
    <lineage>
        <taxon>Bacteria</taxon>
        <taxon>Bacillati</taxon>
        <taxon>Bacillota</taxon>
        <taxon>Bacilli</taxon>
        <taxon>Bacillales</taxon>
        <taxon>Paenibacillaceae</taxon>
        <taxon>Paenibacillus</taxon>
    </lineage>
</organism>
<comment type="caution">
    <text evidence="2">The sequence shown here is derived from an EMBL/GenBank/DDBJ whole genome shotgun (WGS) entry which is preliminary data.</text>
</comment>
<dbReference type="AlphaFoldDB" id="A0A0W1AT15"/>
<dbReference type="GO" id="GO:0009231">
    <property type="term" value="P:riboflavin biosynthetic process"/>
    <property type="evidence" value="ECO:0007669"/>
    <property type="project" value="InterPro"/>
</dbReference>
<dbReference type="Pfam" id="PF01872">
    <property type="entry name" value="RibD_C"/>
    <property type="match status" value="1"/>
</dbReference>
<dbReference type="OrthoDB" id="195113at2"/>
<keyword evidence="3" id="KW-1185">Reference proteome</keyword>
<gene>
    <name evidence="2" type="ORF">UQ64_26075</name>
</gene>
<evidence type="ECO:0000313" key="2">
    <source>
        <dbReference type="EMBL" id="KTD84459.1"/>
    </source>
</evidence>
<reference evidence="2 3" key="1">
    <citation type="journal article" date="2015" name="Int. Biodeterior. Biodegradation">
        <title>Physiological and genetic screening methods for the isolation of methyl tert-butyl ether-degrading bacteria for bioremediation purposes.</title>
        <authorList>
            <person name="Guisado I.M."/>
            <person name="Purswani J."/>
            <person name="Gonzalez Lopez J."/>
            <person name="Pozo C."/>
        </authorList>
    </citation>
    <scope>NUCLEOTIDE SEQUENCE [LARGE SCALE GENOMIC DNA]</scope>
    <source>
        <strain evidence="2 3">SH7</strain>
    </source>
</reference>
<dbReference type="EMBL" id="LCZJ02000034">
    <property type="protein sequence ID" value="KTD84459.1"/>
    <property type="molecule type" value="Genomic_DNA"/>
</dbReference>
<dbReference type="InterPro" id="IPR002734">
    <property type="entry name" value="RibDG_C"/>
</dbReference>
<evidence type="ECO:0000313" key="3">
    <source>
        <dbReference type="Proteomes" id="UP000054709"/>
    </source>
</evidence>
<name>A0A0W1AT15_9BACL</name>
<protein>
    <recommendedName>
        <fullName evidence="1">Bacterial bifunctional deaminase-reductase C-terminal domain-containing protein</fullName>
    </recommendedName>
</protein>
<dbReference type="Gene3D" id="3.40.430.10">
    <property type="entry name" value="Dihydrofolate Reductase, subunit A"/>
    <property type="match status" value="1"/>
</dbReference>
<dbReference type="PANTHER" id="PTHR38011:SF11">
    <property type="entry name" value="2,5-DIAMINO-6-RIBOSYLAMINO-4(3H)-PYRIMIDINONE 5'-PHOSPHATE REDUCTASE"/>
    <property type="match status" value="1"/>
</dbReference>
<sequence length="196" mass="21866">MSVPIDHHKQDAENPSRKIVAGLFMSLDGVVDSLEASPKKWGSTEMNETIAAGVAQADTVLLGPRTYKMLAQFWQHQSDDLPMARFLNHSTKYLVSNTMIEDTLEWQPATLIKGKIFEEIVKLKQQPGKNIQIPGSPRLIRSLLQNGLLDELRLNICPVVVGSGMRLFDEITNQVPLHLVDSKTYSNGVVGLTYRI</sequence>
<dbReference type="InterPro" id="IPR024072">
    <property type="entry name" value="DHFR-like_dom_sf"/>
</dbReference>
<dbReference type="InterPro" id="IPR050765">
    <property type="entry name" value="Riboflavin_Biosynth_HTPR"/>
</dbReference>
<dbReference type="SUPFAM" id="SSF53597">
    <property type="entry name" value="Dihydrofolate reductase-like"/>
    <property type="match status" value="1"/>
</dbReference>
<dbReference type="Proteomes" id="UP000054709">
    <property type="component" value="Unassembled WGS sequence"/>
</dbReference>
<proteinExistence type="predicted"/>